<dbReference type="Pfam" id="PF19870">
    <property type="entry name" value="DUF6343"/>
    <property type="match status" value="1"/>
</dbReference>
<evidence type="ECO:0000313" key="3">
    <source>
        <dbReference type="EMBL" id="REF98554.1"/>
    </source>
</evidence>
<evidence type="ECO:0000256" key="1">
    <source>
        <dbReference type="SAM" id="MobiDB-lite"/>
    </source>
</evidence>
<feature type="transmembrane region" description="Helical" evidence="2">
    <location>
        <begin position="56"/>
        <end position="77"/>
    </location>
</feature>
<dbReference type="EMBL" id="QUMQ01000001">
    <property type="protein sequence ID" value="REF98554.1"/>
    <property type="molecule type" value="Genomic_DNA"/>
</dbReference>
<keyword evidence="2" id="KW-1133">Transmembrane helix</keyword>
<proteinExistence type="predicted"/>
<protein>
    <submittedName>
        <fullName evidence="3">Uncharacterized protein</fullName>
    </submittedName>
</protein>
<dbReference type="Proteomes" id="UP000256913">
    <property type="component" value="Unassembled WGS sequence"/>
</dbReference>
<name>A0A3D9ZPK0_9ACTN</name>
<gene>
    <name evidence="3" type="ORF">DFJ67_4572</name>
</gene>
<dbReference type="OrthoDB" id="3402708at2"/>
<evidence type="ECO:0000313" key="4">
    <source>
        <dbReference type="Proteomes" id="UP000256913"/>
    </source>
</evidence>
<comment type="caution">
    <text evidence="3">The sequence shown here is derived from an EMBL/GenBank/DDBJ whole genome shotgun (WGS) entry which is preliminary data.</text>
</comment>
<keyword evidence="4" id="KW-1185">Reference proteome</keyword>
<feature type="compositionally biased region" description="Polar residues" evidence="1">
    <location>
        <begin position="1"/>
        <end position="14"/>
    </location>
</feature>
<reference evidence="3 4" key="1">
    <citation type="submission" date="2018-08" db="EMBL/GenBank/DDBJ databases">
        <title>Sequencing the genomes of 1000 actinobacteria strains.</title>
        <authorList>
            <person name="Klenk H.-P."/>
        </authorList>
    </citation>
    <scope>NUCLEOTIDE SEQUENCE [LARGE SCALE GENOMIC DNA]</scope>
    <source>
        <strain evidence="3 4">DSM 44099</strain>
    </source>
</reference>
<keyword evidence="2" id="KW-0472">Membrane</keyword>
<dbReference type="AlphaFoldDB" id="A0A3D9ZPK0"/>
<keyword evidence="2" id="KW-0812">Transmembrane</keyword>
<sequence length="97" mass="10546">MTGNPPQRPHQVNPQPRGARGTVGHPYSALNLRLVLAVFGLVVFAVLTWLSARADLMVLAVICGVVALTALADVVIVQLRRRARHRAQPGVHHSLFE</sequence>
<organism evidence="3 4">
    <name type="scientific">Asanoa ferruginea</name>
    <dbReference type="NCBI Taxonomy" id="53367"/>
    <lineage>
        <taxon>Bacteria</taxon>
        <taxon>Bacillati</taxon>
        <taxon>Actinomycetota</taxon>
        <taxon>Actinomycetes</taxon>
        <taxon>Micromonosporales</taxon>
        <taxon>Micromonosporaceae</taxon>
        <taxon>Asanoa</taxon>
    </lineage>
</organism>
<accession>A0A3D9ZPK0</accession>
<feature type="region of interest" description="Disordered" evidence="1">
    <location>
        <begin position="1"/>
        <end position="20"/>
    </location>
</feature>
<evidence type="ECO:0000256" key="2">
    <source>
        <dbReference type="SAM" id="Phobius"/>
    </source>
</evidence>
<dbReference type="InterPro" id="IPR045924">
    <property type="entry name" value="DUF6343"/>
</dbReference>
<dbReference type="RefSeq" id="WP_116069824.1">
    <property type="nucleotide sequence ID" value="NZ_BONB01000105.1"/>
</dbReference>
<feature type="transmembrane region" description="Helical" evidence="2">
    <location>
        <begin position="30"/>
        <end position="50"/>
    </location>
</feature>